<keyword evidence="3 4" id="KW-0418">Kinase</keyword>
<dbReference type="Proteomes" id="UP000015453">
    <property type="component" value="Unassembled WGS sequence"/>
</dbReference>
<dbReference type="SUPFAM" id="SSF56104">
    <property type="entry name" value="SAICAR synthase-like"/>
    <property type="match status" value="1"/>
</dbReference>
<dbReference type="Gene3D" id="3.30.800.10">
    <property type="entry name" value="Phosphatidylinositol Phosphate Kinase II Beta"/>
    <property type="match status" value="1"/>
</dbReference>
<evidence type="ECO:0000256" key="6">
    <source>
        <dbReference type="SAM" id="Phobius"/>
    </source>
</evidence>
<dbReference type="Gene3D" id="2.20.110.10">
    <property type="entry name" value="Histone H3 K4-specific methyltransferase SET7/9 N-terminal domain"/>
    <property type="match status" value="4"/>
</dbReference>
<dbReference type="SMART" id="SM00698">
    <property type="entry name" value="MORN"/>
    <property type="match status" value="8"/>
</dbReference>
<dbReference type="Pfam" id="PF02493">
    <property type="entry name" value="MORN"/>
    <property type="match status" value="8"/>
</dbReference>
<feature type="region of interest" description="Disordered" evidence="5">
    <location>
        <begin position="281"/>
        <end position="304"/>
    </location>
</feature>
<feature type="transmembrane region" description="Helical" evidence="6">
    <location>
        <begin position="12"/>
        <end position="35"/>
    </location>
</feature>
<evidence type="ECO:0000256" key="2">
    <source>
        <dbReference type="ARBA" id="ARBA00022737"/>
    </source>
</evidence>
<dbReference type="InterPro" id="IPR023610">
    <property type="entry name" value="PInositol-4/5-P-5/4-kinase"/>
</dbReference>
<dbReference type="Gene3D" id="3.30.810.10">
    <property type="entry name" value="2-Layer Sandwich"/>
    <property type="match status" value="1"/>
</dbReference>
<dbReference type="PANTHER" id="PTHR23086">
    <property type="entry name" value="PHOSPHATIDYLINOSITOL-4-PHOSPHATE 5-KINASE"/>
    <property type="match status" value="1"/>
</dbReference>
<keyword evidence="6" id="KW-0472">Membrane</keyword>
<keyword evidence="6" id="KW-1133">Transmembrane helix</keyword>
<reference evidence="8 9" key="1">
    <citation type="journal article" date="2013" name="BMC Genomics">
        <title>The miniature genome of a carnivorous plant Genlisea aurea contains a low number of genes and short non-coding sequences.</title>
        <authorList>
            <person name="Leushkin E.V."/>
            <person name="Sutormin R.A."/>
            <person name="Nabieva E.R."/>
            <person name="Penin A.A."/>
            <person name="Kondrashov A.S."/>
            <person name="Logacheva M.D."/>
        </authorList>
    </citation>
    <scope>NUCLEOTIDE SEQUENCE [LARGE SCALE GENOMIC DNA]</scope>
</reference>
<dbReference type="GO" id="GO:0005524">
    <property type="term" value="F:ATP binding"/>
    <property type="evidence" value="ECO:0007669"/>
    <property type="project" value="UniProtKB-UniRule"/>
</dbReference>
<dbReference type="GO" id="GO:0005886">
    <property type="term" value="C:plasma membrane"/>
    <property type="evidence" value="ECO:0007669"/>
    <property type="project" value="TreeGrafter"/>
</dbReference>
<protein>
    <recommendedName>
        <fullName evidence="1">1-phosphatidylinositol-4-phosphate 5-kinase</fullName>
        <ecNumber evidence="1">2.7.1.68</ecNumber>
    </recommendedName>
</protein>
<accession>S8CZG3</accession>
<evidence type="ECO:0000259" key="7">
    <source>
        <dbReference type="PROSITE" id="PS51455"/>
    </source>
</evidence>
<dbReference type="OrthoDB" id="70770at2759"/>
<dbReference type="AlphaFoldDB" id="S8CZG3"/>
<dbReference type="InterPro" id="IPR027484">
    <property type="entry name" value="PInositol-4-P-5-kinase_N"/>
</dbReference>
<evidence type="ECO:0000313" key="9">
    <source>
        <dbReference type="Proteomes" id="UP000015453"/>
    </source>
</evidence>
<dbReference type="GO" id="GO:0016308">
    <property type="term" value="F:1-phosphatidylinositol-4-phosphate 5-kinase activity"/>
    <property type="evidence" value="ECO:0007669"/>
    <property type="project" value="UniProtKB-EC"/>
</dbReference>
<dbReference type="EC" id="2.7.1.68" evidence="1"/>
<keyword evidence="6" id="KW-0812">Transmembrane</keyword>
<keyword evidence="9" id="KW-1185">Reference proteome</keyword>
<evidence type="ECO:0000256" key="4">
    <source>
        <dbReference type="PROSITE-ProRule" id="PRU00781"/>
    </source>
</evidence>
<feature type="domain" description="PIPK" evidence="7">
    <location>
        <begin position="360"/>
        <end position="600"/>
    </location>
</feature>
<keyword evidence="2" id="KW-0677">Repeat</keyword>
<feature type="compositionally biased region" description="Polar residues" evidence="5">
    <location>
        <begin position="281"/>
        <end position="295"/>
    </location>
</feature>
<comment type="caution">
    <text evidence="8">The sequence shown here is derived from an EMBL/GenBank/DDBJ whole genome shotgun (WGS) entry which is preliminary data.</text>
</comment>
<feature type="non-terminal residue" evidence="8">
    <location>
        <position position="600"/>
    </location>
</feature>
<dbReference type="SUPFAM" id="SSF82185">
    <property type="entry name" value="Histone H3 K4-specific methyltransferase SET7/9 N-terminal domain"/>
    <property type="match status" value="1"/>
</dbReference>
<organism evidence="8 9">
    <name type="scientific">Genlisea aurea</name>
    <dbReference type="NCBI Taxonomy" id="192259"/>
    <lineage>
        <taxon>Eukaryota</taxon>
        <taxon>Viridiplantae</taxon>
        <taxon>Streptophyta</taxon>
        <taxon>Embryophyta</taxon>
        <taxon>Tracheophyta</taxon>
        <taxon>Spermatophyta</taxon>
        <taxon>Magnoliopsida</taxon>
        <taxon>eudicotyledons</taxon>
        <taxon>Gunneridae</taxon>
        <taxon>Pentapetalae</taxon>
        <taxon>asterids</taxon>
        <taxon>lamiids</taxon>
        <taxon>Lamiales</taxon>
        <taxon>Lentibulariaceae</taxon>
        <taxon>Genlisea</taxon>
    </lineage>
</organism>
<dbReference type="InterPro" id="IPR003409">
    <property type="entry name" value="MORN"/>
</dbReference>
<dbReference type="SMART" id="SM00330">
    <property type="entry name" value="PIPKc"/>
    <property type="match status" value="1"/>
</dbReference>
<evidence type="ECO:0000256" key="1">
    <source>
        <dbReference type="ARBA" id="ARBA00012172"/>
    </source>
</evidence>
<keyword evidence="4" id="KW-0808">Transferase</keyword>
<dbReference type="EMBL" id="AUSU01000663">
    <property type="protein sequence ID" value="EPS72854.1"/>
    <property type="molecule type" value="Genomic_DNA"/>
</dbReference>
<sequence length="600" mass="68391">MGLKSLLNSSICLFISVIVYSLGLLIHSISCRILIGNSMENDRRDEEMLFSNGDVYIGAFKGMIPHGKGKYFWSEGTIYDGDWLEGKMSGKGKILWPSQCTYEGDFSAGYFNGFGILTRPDGAVYRGSWKTNSQHGIGRKMYPNSDSYDGCWREGVREGSGRYAWSDGNTYIGNWKNGKMSGRGVMKLSSNGDFFDGFWSNGLRHGSGFCRFSDGSYYFGTWSKGLKDGPGTLYPAGSKHIGKLKLEGHVERRERQLSGYFSSQSEEGSLRGVRRTLSDKISSSFRKGSPKSASMSFHDDGETELLSDDDKSVAYEREYIQGVLIRERAVNYSKRSHRKLKFAKDVKTRRFSGMMFADLRRHYLMLSLQLGIRHTVGKITPIPKREVRSSDFSENARLKIGFPRQGSRSTPSHSSVDFEWKDYCPMVFRNLRELFKLNAAEYIMSICGVDGLQELSSPGKSGSLFYLSHDGRFVIKTLKKSELKALLKMLPHYYDHVKAYENTLITKFFGAHRIVLRHGKKVRFVVMGNMFCTELHIHRRYDLKGSSQGRFTDEDRIDESTTLKDLDLRYEFHMDVLLRESLFRYIYSPCRLALSQHSGL</sequence>
<evidence type="ECO:0000256" key="5">
    <source>
        <dbReference type="SAM" id="MobiDB-lite"/>
    </source>
</evidence>
<proteinExistence type="predicted"/>
<dbReference type="Pfam" id="PF01504">
    <property type="entry name" value="PIP5K"/>
    <property type="match status" value="1"/>
</dbReference>
<keyword evidence="4" id="KW-0547">Nucleotide-binding</keyword>
<dbReference type="InterPro" id="IPR002498">
    <property type="entry name" value="PInositol-4-P-4/5-kinase_core"/>
</dbReference>
<dbReference type="GO" id="GO:0046854">
    <property type="term" value="P:phosphatidylinositol phosphate biosynthetic process"/>
    <property type="evidence" value="ECO:0007669"/>
    <property type="project" value="TreeGrafter"/>
</dbReference>
<dbReference type="PANTHER" id="PTHR23086:SF25">
    <property type="entry name" value="PHOSPHATIDYLINOSITOL 4-PHOSPHATE 5-KINASE 8"/>
    <property type="match status" value="1"/>
</dbReference>
<dbReference type="PROSITE" id="PS51455">
    <property type="entry name" value="PIPK"/>
    <property type="match status" value="1"/>
</dbReference>
<name>S8CZG3_9LAMI</name>
<dbReference type="InterPro" id="IPR027483">
    <property type="entry name" value="PInositol-4-P-4/5-kinase_C_sf"/>
</dbReference>
<evidence type="ECO:0000313" key="8">
    <source>
        <dbReference type="EMBL" id="EPS72854.1"/>
    </source>
</evidence>
<gene>
    <name evidence="8" type="ORF">M569_01903</name>
</gene>
<evidence type="ECO:0000256" key="3">
    <source>
        <dbReference type="ARBA" id="ARBA00022777"/>
    </source>
</evidence>
<keyword evidence="4" id="KW-0067">ATP-binding</keyword>